<dbReference type="GO" id="GO:0005737">
    <property type="term" value="C:cytoplasm"/>
    <property type="evidence" value="ECO:0007669"/>
    <property type="project" value="UniProtKB-SubCell"/>
</dbReference>
<organism evidence="11 12">
    <name type="scientific">Thermobifida cellulosilytica TB100</name>
    <dbReference type="NCBI Taxonomy" id="665004"/>
    <lineage>
        <taxon>Bacteria</taxon>
        <taxon>Bacillati</taxon>
        <taxon>Actinomycetota</taxon>
        <taxon>Actinomycetes</taxon>
        <taxon>Streptosporangiales</taxon>
        <taxon>Nocardiopsidaceae</taxon>
        <taxon>Thermobifida</taxon>
    </lineage>
</organism>
<evidence type="ECO:0000256" key="1">
    <source>
        <dbReference type="ARBA" id="ARBA00004496"/>
    </source>
</evidence>
<accession>A0A147KEJ1</accession>
<dbReference type="EMBL" id="LGEM01000113">
    <property type="protein sequence ID" value="KUP95714.1"/>
    <property type="molecule type" value="Genomic_DNA"/>
</dbReference>
<comment type="subcellular location">
    <subcellularLocation>
        <location evidence="1 9">Cytoplasm</location>
    </subcellularLocation>
</comment>
<evidence type="ECO:0000256" key="7">
    <source>
        <dbReference type="ARBA" id="ARBA00022975"/>
    </source>
</evidence>
<comment type="pathway">
    <text evidence="2 9">Pyrimidine metabolism; UMP biosynthesis via de novo pathway.</text>
</comment>
<dbReference type="PATRIC" id="fig|665004.4.peg.2837"/>
<keyword evidence="4 9" id="KW-0963">Cytoplasm</keyword>
<feature type="binding site" evidence="9">
    <location>
        <position position="46"/>
    </location>
    <ligand>
        <name>substrate</name>
    </ligand>
</feature>
<dbReference type="InterPro" id="IPR024920">
    <property type="entry name" value="Dihydroorotate_DH_1"/>
</dbReference>
<dbReference type="CDD" id="cd04740">
    <property type="entry name" value="DHOD_1B_like"/>
    <property type="match status" value="1"/>
</dbReference>
<keyword evidence="6 9" id="KW-0288">FMN</keyword>
<comment type="similarity">
    <text evidence="3 9">Belongs to the dihydroorotate dehydrogenase family. Type 1 subfamily.</text>
</comment>
<dbReference type="OrthoDB" id="9794954at2"/>
<evidence type="ECO:0000256" key="6">
    <source>
        <dbReference type="ARBA" id="ARBA00022643"/>
    </source>
</evidence>
<keyword evidence="5 9" id="KW-0285">Flavoprotein</keyword>
<evidence type="ECO:0000256" key="3">
    <source>
        <dbReference type="ARBA" id="ARBA00008008"/>
    </source>
</evidence>
<dbReference type="HAMAP" id="MF_00224">
    <property type="entry name" value="DHO_dh_type1"/>
    <property type="match status" value="1"/>
</dbReference>
<dbReference type="AlphaFoldDB" id="A0A147KEJ1"/>
<feature type="binding site" evidence="9">
    <location>
        <position position="194"/>
    </location>
    <ligand>
        <name>FMN</name>
        <dbReference type="ChEBI" id="CHEBI:58210"/>
    </ligand>
</feature>
<dbReference type="PIRSF" id="PIRSF000164">
    <property type="entry name" value="DHO_oxidase"/>
    <property type="match status" value="1"/>
</dbReference>
<dbReference type="PANTHER" id="PTHR48109:SF1">
    <property type="entry name" value="DIHYDROOROTATE DEHYDROGENASE (FUMARATE)"/>
    <property type="match status" value="1"/>
</dbReference>
<dbReference type="InterPro" id="IPR005720">
    <property type="entry name" value="Dihydroorotate_DH_cat"/>
</dbReference>
<evidence type="ECO:0000256" key="5">
    <source>
        <dbReference type="ARBA" id="ARBA00022630"/>
    </source>
</evidence>
<dbReference type="UniPathway" id="UPA00070"/>
<dbReference type="NCBIfam" id="TIGR01037">
    <property type="entry name" value="pyrD_sub1_fam"/>
    <property type="match status" value="1"/>
</dbReference>
<evidence type="ECO:0000256" key="2">
    <source>
        <dbReference type="ARBA" id="ARBA00004725"/>
    </source>
</evidence>
<comment type="catalytic activity">
    <reaction evidence="9">
        <text>(S)-dihydroorotate + A = orotate + AH2</text>
        <dbReference type="Rhea" id="RHEA:18073"/>
        <dbReference type="ChEBI" id="CHEBI:13193"/>
        <dbReference type="ChEBI" id="CHEBI:17499"/>
        <dbReference type="ChEBI" id="CHEBI:30839"/>
        <dbReference type="ChEBI" id="CHEBI:30864"/>
    </reaction>
</comment>
<dbReference type="RefSeq" id="WP_068756988.1">
    <property type="nucleotide sequence ID" value="NZ_KQ950183.1"/>
</dbReference>
<comment type="cofactor">
    <cofactor evidence="9">
        <name>FMN</name>
        <dbReference type="ChEBI" id="CHEBI:58210"/>
    </cofactor>
    <text evidence="9">Binds 1 FMN per subunit.</text>
</comment>
<reference evidence="12" key="1">
    <citation type="journal article" date="2017" name="Acta Aliment.">
        <title>Plant polysaccharide degrading enzyme system of Thermpbifida cellulosilytica TB100 revealed by de novo genome project data.</title>
        <authorList>
            <person name="Toth A."/>
            <person name="Baka E."/>
            <person name="Luzics S."/>
            <person name="Bata-Vidacs I."/>
            <person name="Nagy I."/>
            <person name="Balint B."/>
            <person name="Herceg R."/>
            <person name="Olasz F."/>
            <person name="Wilk T."/>
            <person name="Nagy T."/>
            <person name="Kriszt B."/>
            <person name="Nagy I."/>
            <person name="Kukolya J."/>
        </authorList>
    </citation>
    <scope>NUCLEOTIDE SEQUENCE [LARGE SCALE GENOMIC DNA]</scope>
    <source>
        <strain evidence="12">TB100</strain>
    </source>
</reference>
<evidence type="ECO:0000259" key="10">
    <source>
        <dbReference type="Pfam" id="PF01180"/>
    </source>
</evidence>
<dbReference type="NCBIfam" id="NF005574">
    <property type="entry name" value="PRK07259.1"/>
    <property type="match status" value="1"/>
</dbReference>
<gene>
    <name evidence="9" type="primary">pyrD</name>
    <name evidence="11" type="ORF">AC529_16115</name>
</gene>
<dbReference type="GO" id="GO:0006207">
    <property type="term" value="P:'de novo' pyrimidine nucleobase biosynthetic process"/>
    <property type="evidence" value="ECO:0007669"/>
    <property type="project" value="InterPro"/>
</dbReference>
<keyword evidence="12" id="KW-1185">Reference proteome</keyword>
<dbReference type="PROSITE" id="PS00912">
    <property type="entry name" value="DHODEHASE_2"/>
    <property type="match status" value="1"/>
</dbReference>
<dbReference type="Proteomes" id="UP000074382">
    <property type="component" value="Unassembled WGS sequence"/>
</dbReference>
<feature type="binding site" evidence="9">
    <location>
        <begin position="46"/>
        <end position="47"/>
    </location>
    <ligand>
        <name>FMN</name>
        <dbReference type="ChEBI" id="CHEBI:58210"/>
    </ligand>
</feature>
<dbReference type="Pfam" id="PF01180">
    <property type="entry name" value="DHO_dh"/>
    <property type="match status" value="1"/>
</dbReference>
<comment type="caution">
    <text evidence="9">Lacks conserved residue(s) required for the propagation of feature annotation.</text>
</comment>
<feature type="binding site" evidence="9">
    <location>
        <position position="168"/>
    </location>
    <ligand>
        <name>FMN</name>
        <dbReference type="ChEBI" id="CHEBI:58210"/>
    </ligand>
</feature>
<feature type="binding site" evidence="9">
    <location>
        <begin position="247"/>
        <end position="248"/>
    </location>
    <ligand>
        <name>FMN</name>
        <dbReference type="ChEBI" id="CHEBI:58210"/>
    </ligand>
</feature>
<name>A0A147KEJ1_THECS</name>
<dbReference type="SUPFAM" id="SSF51395">
    <property type="entry name" value="FMN-linked oxidoreductases"/>
    <property type="match status" value="1"/>
</dbReference>
<feature type="binding site" evidence="9">
    <location>
        <position position="128"/>
    </location>
    <ligand>
        <name>substrate</name>
    </ligand>
</feature>
<comment type="caution">
    <text evidence="11">The sequence shown here is derived from an EMBL/GenBank/DDBJ whole genome shotgun (WGS) entry which is preliminary data.</text>
</comment>
<evidence type="ECO:0000256" key="8">
    <source>
        <dbReference type="ARBA" id="ARBA00023002"/>
    </source>
</evidence>
<dbReference type="PANTHER" id="PTHR48109">
    <property type="entry name" value="DIHYDROOROTATE DEHYDROGENASE (QUINONE), MITOCHONDRIAL-RELATED"/>
    <property type="match status" value="1"/>
</dbReference>
<sequence length="317" mass="32669">MIPDLRVRLGEWELDNPVMTAAGCAGSGRELARFFDISRIGAVVTKSVTVEPRAGMPAPRIAETPSGVLSAVGLQGPGIDVFLQRDLPWLLSRGARAVVSVAGSSVDEYVLLARRLSEAPGVTMIEVNLSSPDLARGGRHFAEDTAAAARVVAAVRETARADIPVFAKLPPDVADLVELAGECVAAGADGLAMINTVRGMAIDVDTRRPAVAGGMGGLSGPAIRPIAVACVYRVHAAFPEVPLIGMGGVRTGADAMEFLMAGASAVAVGSALFHDPSACLRVLRELEQELLDRGVERVDSLIGAAHRTAGAPGTAVG</sequence>
<dbReference type="InterPro" id="IPR001295">
    <property type="entry name" value="Dihydroorotate_DH_CS"/>
</dbReference>
<dbReference type="InterPro" id="IPR049622">
    <property type="entry name" value="Dihydroorotate_DH_I"/>
</dbReference>
<protein>
    <recommendedName>
        <fullName evidence="9">Dihydroorotate dehydrogenase</fullName>
        <shortName evidence="9">DHOD</shortName>
        <shortName evidence="9">DHODase</shortName>
        <shortName evidence="9">DHOdehase</shortName>
        <ecNumber evidence="9">1.3.-.-</ecNumber>
    </recommendedName>
</protein>
<feature type="binding site" evidence="9">
    <location>
        <begin position="269"/>
        <end position="270"/>
    </location>
    <ligand>
        <name>FMN</name>
        <dbReference type="ChEBI" id="CHEBI:58210"/>
    </ligand>
</feature>
<dbReference type="InterPro" id="IPR012135">
    <property type="entry name" value="Dihydroorotate_DH_1_2"/>
</dbReference>
<evidence type="ECO:0000313" key="11">
    <source>
        <dbReference type="EMBL" id="KUP95714.1"/>
    </source>
</evidence>
<dbReference type="InterPro" id="IPR050074">
    <property type="entry name" value="DHO_dehydrogenase"/>
</dbReference>
<dbReference type="EC" id="1.3.-.-" evidence="9"/>
<feature type="domain" description="Dihydroorotate dehydrogenase catalytic" evidence="10">
    <location>
        <begin position="6"/>
        <end position="290"/>
    </location>
</feature>
<dbReference type="STRING" id="665004.AC529_16115"/>
<dbReference type="InterPro" id="IPR033888">
    <property type="entry name" value="DHOD_1B"/>
</dbReference>
<evidence type="ECO:0000256" key="4">
    <source>
        <dbReference type="ARBA" id="ARBA00022490"/>
    </source>
</evidence>
<keyword evidence="7 9" id="KW-0665">Pyrimidine biosynthesis</keyword>
<dbReference type="GO" id="GO:0004152">
    <property type="term" value="F:dihydroorotate dehydrogenase activity"/>
    <property type="evidence" value="ECO:0007669"/>
    <property type="project" value="UniProtKB-UniRule"/>
</dbReference>
<feature type="binding site" evidence="9">
    <location>
        <position position="128"/>
    </location>
    <ligand>
        <name>FMN</name>
        <dbReference type="ChEBI" id="CHEBI:58210"/>
    </ligand>
</feature>
<comment type="function">
    <text evidence="9">Catalyzes the conversion of dihydroorotate to orotate.</text>
</comment>
<dbReference type="InterPro" id="IPR013785">
    <property type="entry name" value="Aldolase_TIM"/>
</dbReference>
<evidence type="ECO:0000313" key="12">
    <source>
        <dbReference type="Proteomes" id="UP000074382"/>
    </source>
</evidence>
<feature type="active site" description="Nucleophile" evidence="9">
    <location>
        <position position="131"/>
    </location>
</feature>
<dbReference type="Gene3D" id="3.20.20.70">
    <property type="entry name" value="Aldolase class I"/>
    <property type="match status" value="1"/>
</dbReference>
<keyword evidence="8 9" id="KW-0560">Oxidoreductase</keyword>
<feature type="binding site" evidence="9">
    <location>
        <position position="220"/>
    </location>
    <ligand>
        <name>FMN</name>
        <dbReference type="ChEBI" id="CHEBI:58210"/>
    </ligand>
</feature>
<dbReference type="GO" id="GO:0044205">
    <property type="term" value="P:'de novo' UMP biosynthetic process"/>
    <property type="evidence" value="ECO:0007669"/>
    <property type="project" value="UniProtKB-UniRule"/>
</dbReference>
<proteinExistence type="inferred from homology"/>
<evidence type="ECO:0000256" key="9">
    <source>
        <dbReference type="HAMAP-Rule" id="MF_00224"/>
    </source>
</evidence>
<feature type="binding site" evidence="9">
    <location>
        <begin position="195"/>
        <end position="196"/>
    </location>
    <ligand>
        <name>substrate</name>
    </ligand>
</feature>